<dbReference type="SUPFAM" id="SSF47336">
    <property type="entry name" value="ACP-like"/>
    <property type="match status" value="1"/>
</dbReference>
<dbReference type="Gene3D" id="1.10.1200.10">
    <property type="entry name" value="ACP-like"/>
    <property type="match status" value="1"/>
</dbReference>
<comment type="caution">
    <text evidence="7">The sequence shown here is derived from an EMBL/GenBank/DDBJ whole genome shotgun (WGS) entry which is preliminary data.</text>
</comment>
<dbReference type="InterPro" id="IPR000873">
    <property type="entry name" value="AMP-dep_synth/lig_dom"/>
</dbReference>
<dbReference type="SUPFAM" id="SSF52777">
    <property type="entry name" value="CoA-dependent acyltransferases"/>
    <property type="match status" value="4"/>
</dbReference>
<dbReference type="InterPro" id="IPR025110">
    <property type="entry name" value="AMP-bd_C"/>
</dbReference>
<dbReference type="InterPro" id="IPR010060">
    <property type="entry name" value="NRPS_synth"/>
</dbReference>
<evidence type="ECO:0000256" key="1">
    <source>
        <dbReference type="ARBA" id="ARBA00001957"/>
    </source>
</evidence>
<dbReference type="SUPFAM" id="SSF56801">
    <property type="entry name" value="Acetyl-CoA synthetase-like"/>
    <property type="match status" value="1"/>
</dbReference>
<dbReference type="CDD" id="cd05930">
    <property type="entry name" value="A_NRPS"/>
    <property type="match status" value="1"/>
</dbReference>
<dbReference type="GO" id="GO:0043041">
    <property type="term" value="P:amino acid activation for nonribosomal peptide biosynthetic process"/>
    <property type="evidence" value="ECO:0007669"/>
    <property type="project" value="TreeGrafter"/>
</dbReference>
<dbReference type="NCBIfam" id="TIGR01720">
    <property type="entry name" value="NRPS-para261"/>
    <property type="match status" value="1"/>
</dbReference>
<dbReference type="GO" id="GO:0005737">
    <property type="term" value="C:cytoplasm"/>
    <property type="evidence" value="ECO:0007669"/>
    <property type="project" value="TreeGrafter"/>
</dbReference>
<dbReference type="Proteomes" id="UP000249396">
    <property type="component" value="Unassembled WGS sequence"/>
</dbReference>
<evidence type="ECO:0000256" key="5">
    <source>
        <dbReference type="ARBA" id="ARBA00022737"/>
    </source>
</evidence>
<dbReference type="Pfam" id="PF00501">
    <property type="entry name" value="AMP-binding"/>
    <property type="match status" value="1"/>
</dbReference>
<dbReference type="GO" id="GO:0044550">
    <property type="term" value="P:secondary metabolite biosynthetic process"/>
    <property type="evidence" value="ECO:0007669"/>
    <property type="project" value="TreeGrafter"/>
</dbReference>
<dbReference type="FunFam" id="3.30.300.30:FF:000010">
    <property type="entry name" value="Enterobactin synthetase component F"/>
    <property type="match status" value="1"/>
</dbReference>
<evidence type="ECO:0000256" key="4">
    <source>
        <dbReference type="ARBA" id="ARBA00022553"/>
    </source>
</evidence>
<dbReference type="InterPro" id="IPR045851">
    <property type="entry name" value="AMP-bd_C_sf"/>
</dbReference>
<organism evidence="7 8">
    <name type="scientific">Candidatus Methylumidiphilus alinenensis</name>
    <dbReference type="NCBI Taxonomy" id="2202197"/>
    <lineage>
        <taxon>Bacteria</taxon>
        <taxon>Pseudomonadati</taxon>
        <taxon>Pseudomonadota</taxon>
        <taxon>Gammaproteobacteria</taxon>
        <taxon>Methylococcales</taxon>
        <taxon>Candidatus Methylumidiphilus</taxon>
    </lineage>
</organism>
<dbReference type="FunFam" id="1.10.1200.10:FF:000005">
    <property type="entry name" value="Nonribosomal peptide synthetase 1"/>
    <property type="match status" value="1"/>
</dbReference>
<reference evidence="7 8" key="1">
    <citation type="journal article" date="2018" name="Aquat. Microb. Ecol.">
        <title>Gammaproteobacterial methanotrophs dominate.</title>
        <authorList>
            <person name="Rissanen A.J."/>
            <person name="Saarenheimo J."/>
            <person name="Tiirola M."/>
            <person name="Peura S."/>
            <person name="Aalto S.L."/>
            <person name="Karvinen A."/>
            <person name="Nykanen H."/>
        </authorList>
    </citation>
    <scope>NUCLEOTIDE SEQUENCE [LARGE SCALE GENOMIC DNA]</scope>
    <source>
        <strain evidence="7">AMbin10</strain>
    </source>
</reference>
<dbReference type="PANTHER" id="PTHR45527">
    <property type="entry name" value="NONRIBOSOMAL PEPTIDE SYNTHETASE"/>
    <property type="match status" value="1"/>
</dbReference>
<dbReference type="Pfam" id="PF13193">
    <property type="entry name" value="AMP-binding_C"/>
    <property type="match status" value="1"/>
</dbReference>
<dbReference type="Gene3D" id="2.30.38.10">
    <property type="entry name" value="Luciferase, Domain 3"/>
    <property type="match status" value="1"/>
</dbReference>
<dbReference type="FunFam" id="3.40.50.980:FF:000001">
    <property type="entry name" value="Non-ribosomal peptide synthetase"/>
    <property type="match status" value="1"/>
</dbReference>
<dbReference type="Gene3D" id="3.30.300.30">
    <property type="match status" value="1"/>
</dbReference>
<dbReference type="SMART" id="SM00823">
    <property type="entry name" value="PKS_PP"/>
    <property type="match status" value="1"/>
</dbReference>
<dbReference type="GO" id="GO:0003824">
    <property type="term" value="F:catalytic activity"/>
    <property type="evidence" value="ECO:0007669"/>
    <property type="project" value="InterPro"/>
</dbReference>
<dbReference type="PROSITE" id="PS50075">
    <property type="entry name" value="CARRIER"/>
    <property type="match status" value="1"/>
</dbReference>
<dbReference type="Pfam" id="PF00550">
    <property type="entry name" value="PP-binding"/>
    <property type="match status" value="1"/>
</dbReference>
<dbReference type="InterPro" id="IPR020806">
    <property type="entry name" value="PKS_PP-bd"/>
</dbReference>
<dbReference type="InterPro" id="IPR009081">
    <property type="entry name" value="PP-bd_ACP"/>
</dbReference>
<protein>
    <submittedName>
        <fullName evidence="7">Non-ribosomal peptide synthetase</fullName>
    </submittedName>
</protein>
<dbReference type="PROSITE" id="PS00455">
    <property type="entry name" value="AMP_BINDING"/>
    <property type="match status" value="1"/>
</dbReference>
<dbReference type="Gene3D" id="3.40.50.980">
    <property type="match status" value="2"/>
</dbReference>
<dbReference type="InterPro" id="IPR023213">
    <property type="entry name" value="CAT-like_dom_sf"/>
</dbReference>
<comment type="similarity">
    <text evidence="2">Belongs to the ATP-dependent AMP-binding enzyme family.</text>
</comment>
<dbReference type="Gene3D" id="3.30.559.30">
    <property type="entry name" value="Nonribosomal peptide synthetase, condensation domain"/>
    <property type="match status" value="2"/>
</dbReference>
<dbReference type="GO" id="GO:0031177">
    <property type="term" value="F:phosphopantetheine binding"/>
    <property type="evidence" value="ECO:0007669"/>
    <property type="project" value="InterPro"/>
</dbReference>
<dbReference type="PANTHER" id="PTHR45527:SF1">
    <property type="entry name" value="FATTY ACID SYNTHASE"/>
    <property type="match status" value="1"/>
</dbReference>
<keyword evidence="5" id="KW-0677">Repeat</keyword>
<name>A0A2W4QL82_9GAMM</name>
<gene>
    <name evidence="7" type="ORF">DM484_27160</name>
</gene>
<proteinExistence type="inferred from homology"/>
<dbReference type="NCBIfam" id="TIGR01733">
    <property type="entry name" value="AA-adenyl-dom"/>
    <property type="match status" value="1"/>
</dbReference>
<keyword evidence="4" id="KW-0597">Phosphoprotein</keyword>
<dbReference type="InterPro" id="IPR020845">
    <property type="entry name" value="AMP-binding_CS"/>
</dbReference>
<accession>A0A2W4QL82</accession>
<dbReference type="InterPro" id="IPR001242">
    <property type="entry name" value="Condensation_dom"/>
</dbReference>
<evidence type="ECO:0000313" key="7">
    <source>
        <dbReference type="EMBL" id="PZN71169.1"/>
    </source>
</evidence>
<feature type="domain" description="Carrier" evidence="6">
    <location>
        <begin position="975"/>
        <end position="1049"/>
    </location>
</feature>
<dbReference type="EMBL" id="QJPH01000533">
    <property type="protein sequence ID" value="PZN71169.1"/>
    <property type="molecule type" value="Genomic_DNA"/>
</dbReference>
<keyword evidence="3" id="KW-0596">Phosphopantetheine</keyword>
<evidence type="ECO:0000259" key="6">
    <source>
        <dbReference type="PROSITE" id="PS50075"/>
    </source>
</evidence>
<dbReference type="FunFam" id="2.30.38.10:FF:000001">
    <property type="entry name" value="Non-ribosomal peptide synthetase PvdI"/>
    <property type="match status" value="1"/>
</dbReference>
<evidence type="ECO:0000256" key="2">
    <source>
        <dbReference type="ARBA" id="ARBA00006432"/>
    </source>
</evidence>
<evidence type="ECO:0000256" key="3">
    <source>
        <dbReference type="ARBA" id="ARBA00022450"/>
    </source>
</evidence>
<dbReference type="InterPro" id="IPR036736">
    <property type="entry name" value="ACP-like_sf"/>
</dbReference>
<comment type="cofactor">
    <cofactor evidence="1">
        <name>pantetheine 4'-phosphate</name>
        <dbReference type="ChEBI" id="CHEBI:47942"/>
    </cofactor>
</comment>
<sequence length="1550" mass="166312">MEPLLGSDLDSLPLSAAQCEIWIAEQQLDSENQAYTIADYIEMQGPVDAAWFESALRHVVAEADCLHARFAEDSEGPAQLTGRFADWPLPVVDVSAEPDPQAAAQAWMAAYISRPFALAQGPLFGYAFIKVTPALFFWLQSYHHIVLDGFGASLLVRRVAEVYTALATGRECGKSGFGSLRQLLDSDAAYRASAAFAQDRDYWTGRFADQPEPGRLGGRPGRAAAHLLRRGAHFPPAKLDALRAAARRARVPWSVLLLAAAALYTQRLSGAEDVVLGLPVSARTDATLKRTPGMLSNAVPLHLSARPDLTWSAFVAEVAQAVREALAHQRYRGEDIQRDLGLSGGARSWFSPTVNIMTFDHDLRFAEAPATARNLTVGQASDWSIVVCDRRDGAGLSIDWHAHPEVFAAAELAAHQERFIALLDTLSSVDPAQPIGLIDLLLPTEHRQWLAYASGPVQAVPPLHLPALFEAQAALTPHRSALIHGDLALSYAEFNLQANRLAHHLIALGAGPERRVALMLPRSGVGVVALMAVLKTGAAYVPIDPDYPADRIGFMLADAKPVLLLAHGDTVARLAGLESPPILRLDAVSLPAELARRPDANPTEADRLAPLRLSHPAYVIYTSGSTGQPKGVVVEHRSVSDYLAWTANAYPAAQGMALLHSPLSFDLTVTALWTPLVAGGCVRVAALEDAPAPGLPPHRFLKATPSHLPLLAALSGELDFAPDAEFLFGGEALFGEALAEWRRLRPEAVLLNVYGPTEATVNCAEYRIAPGQPVPPGPVPIGRPQANARLYVLDAALQPVPPEVPGELYIAGAGLARGYLDRPGLTAKCFVADPFGGLFGEPGARMYRTGDRARWLDCGNLEFLGRVDEQVKVRGFRIELGEIEAALARHPGVAQAAVIVREDRPGDKRLVAYVVAEGEPYPVGALRQHLELSLPEYMLPAAFVALDALPLTPNGKLNRKGLPVPDFNPVAPGRAPQSPQERLLCQLFAEVLGLERVGVDDSFFAMGGDSIIAIQLVSRTRKAGWVISSRDVFEHKTAAGLAAVARAVSGARQETGAGGVGEVVLTPIMRRLCERGGLLDTYSQGVVVQTPAGFAWDDLARLLQALLDRHDMLRARLVLVNGQWTMQVEPVGAVAASRCLARLDAVGWDDETARQAIVDREATAVIARLAPQAGLMLQATWLDRGPVRPGRLVLVVNHLVVDGVSLRILTEDLAAGARQLAAGRKLALEPCATPFRRWARQLAAQALTAARVGEMAFWTKTLGSVEPPLGGRGLDPARDTVGACQTFRLTLASPAEPLLTTVPAAFHAGMEDVLLCGLALAMLAWHRRHGCADGRTSLLVEMEGHGRQEHLVEGADLSRTIGWFTARFPVLLDLAGIDLAEALAGGQAAGQALKRVKEQLRAAPDHGLGYGLLRYLNPETEAILAALVRPQITFNYLGRFLVPTASDWAVVPASTLLLEGRGDAALPVAHALNIAAWTEDRPGGPQLHARWLWPAGLLSEAAVRELAEAWFRALEALADHAVRPGAGGHTASDFPLAQLSQEEMDSLFSG</sequence>
<dbReference type="InterPro" id="IPR010071">
    <property type="entry name" value="AA_adenyl_dom"/>
</dbReference>
<evidence type="ECO:0000313" key="8">
    <source>
        <dbReference type="Proteomes" id="UP000249396"/>
    </source>
</evidence>
<dbReference type="Gene3D" id="3.30.559.10">
    <property type="entry name" value="Chloramphenicol acetyltransferase-like domain"/>
    <property type="match status" value="2"/>
</dbReference>
<dbReference type="Pfam" id="PF00668">
    <property type="entry name" value="Condensation"/>
    <property type="match status" value="2"/>
</dbReference>